<organism evidence="1 2">
    <name type="scientific">Brassica napus</name>
    <name type="common">Rape</name>
    <dbReference type="NCBI Taxonomy" id="3708"/>
    <lineage>
        <taxon>Eukaryota</taxon>
        <taxon>Viridiplantae</taxon>
        <taxon>Streptophyta</taxon>
        <taxon>Embryophyta</taxon>
        <taxon>Tracheophyta</taxon>
        <taxon>Spermatophyta</taxon>
        <taxon>Magnoliopsida</taxon>
        <taxon>eudicotyledons</taxon>
        <taxon>Gunneridae</taxon>
        <taxon>Pentapetalae</taxon>
        <taxon>rosids</taxon>
        <taxon>malvids</taxon>
        <taxon>Brassicales</taxon>
        <taxon>Brassicaceae</taxon>
        <taxon>Brassiceae</taxon>
        <taxon>Brassica</taxon>
    </lineage>
</organism>
<sequence>GIPKFCNQLQPYSSGNSFTFSSLSLLLNLLFCLSERWMVASLYHCHVINFWFGAIVGELKPRRDDLSKRVEREEDKGLQRLAQRVETIESQVNDMFSVRTTELQSCLCGFCSKSLTLSYRYGKRVFMMLKEVENPKANGGGGGFDVLAEKAHQQYGTFSRKMKLWCLRGFKDQKHSRRGREETRVLTDKTGTGKIKSKRRVTYIMS</sequence>
<proteinExistence type="predicted"/>
<gene>
    <name evidence="1" type="ORF">HID58_085421</name>
</gene>
<evidence type="ECO:0000313" key="2">
    <source>
        <dbReference type="Proteomes" id="UP000824890"/>
    </source>
</evidence>
<reference evidence="1 2" key="1">
    <citation type="submission" date="2021-05" db="EMBL/GenBank/DDBJ databases">
        <title>Genome Assembly of Synthetic Allotetraploid Brassica napus Reveals Homoeologous Exchanges between Subgenomes.</title>
        <authorList>
            <person name="Davis J.T."/>
        </authorList>
    </citation>
    <scope>NUCLEOTIDE SEQUENCE [LARGE SCALE GENOMIC DNA]</scope>
    <source>
        <strain evidence="2">cv. Da-Ae</strain>
        <tissue evidence="1">Seedling</tissue>
    </source>
</reference>
<comment type="caution">
    <text evidence="1">The sequence shown here is derived from an EMBL/GenBank/DDBJ whole genome shotgun (WGS) entry which is preliminary data.</text>
</comment>
<feature type="non-terminal residue" evidence="1">
    <location>
        <position position="1"/>
    </location>
</feature>
<name>A0ABQ7XQE4_BRANA</name>
<dbReference type="EMBL" id="JAGKQM010000019">
    <property type="protein sequence ID" value="KAH0857160.1"/>
    <property type="molecule type" value="Genomic_DNA"/>
</dbReference>
<keyword evidence="2" id="KW-1185">Reference proteome</keyword>
<dbReference type="Proteomes" id="UP000824890">
    <property type="component" value="Unassembled WGS sequence"/>
</dbReference>
<evidence type="ECO:0000313" key="1">
    <source>
        <dbReference type="EMBL" id="KAH0857160.1"/>
    </source>
</evidence>
<accession>A0ABQ7XQE4</accession>
<protein>
    <submittedName>
        <fullName evidence="1">Uncharacterized protein</fullName>
    </submittedName>
</protein>